<evidence type="ECO:0000313" key="2">
    <source>
        <dbReference type="EMBL" id="MPC18535.1"/>
    </source>
</evidence>
<accession>A0A5B7DBU5</accession>
<protein>
    <submittedName>
        <fullName evidence="2">Uncharacterized protein</fullName>
    </submittedName>
</protein>
<keyword evidence="3" id="KW-1185">Reference proteome</keyword>
<organism evidence="2 3">
    <name type="scientific">Portunus trituberculatus</name>
    <name type="common">Swimming crab</name>
    <name type="synonym">Neptunus trituberculatus</name>
    <dbReference type="NCBI Taxonomy" id="210409"/>
    <lineage>
        <taxon>Eukaryota</taxon>
        <taxon>Metazoa</taxon>
        <taxon>Ecdysozoa</taxon>
        <taxon>Arthropoda</taxon>
        <taxon>Crustacea</taxon>
        <taxon>Multicrustacea</taxon>
        <taxon>Malacostraca</taxon>
        <taxon>Eumalacostraca</taxon>
        <taxon>Eucarida</taxon>
        <taxon>Decapoda</taxon>
        <taxon>Pleocyemata</taxon>
        <taxon>Brachyura</taxon>
        <taxon>Eubrachyura</taxon>
        <taxon>Portunoidea</taxon>
        <taxon>Portunidae</taxon>
        <taxon>Portuninae</taxon>
        <taxon>Portunus</taxon>
    </lineage>
</organism>
<evidence type="ECO:0000313" key="3">
    <source>
        <dbReference type="Proteomes" id="UP000324222"/>
    </source>
</evidence>
<dbReference type="AlphaFoldDB" id="A0A5B7DBU5"/>
<gene>
    <name evidence="2" type="ORF">E2C01_011422</name>
</gene>
<dbReference type="EMBL" id="VSRR010000689">
    <property type="protein sequence ID" value="MPC18535.1"/>
    <property type="molecule type" value="Genomic_DNA"/>
</dbReference>
<proteinExistence type="predicted"/>
<evidence type="ECO:0000256" key="1">
    <source>
        <dbReference type="SAM" id="MobiDB-lite"/>
    </source>
</evidence>
<comment type="caution">
    <text evidence="2">The sequence shown here is derived from an EMBL/GenBank/DDBJ whole genome shotgun (WGS) entry which is preliminary data.</text>
</comment>
<sequence length="151" mass="16238">MAQDGGGGGGRAAGWQGVTKRSLPHFETTNIIHDRGSTGPPLLAAKIGPHDCLYHQRKHKQRAGQQGPDRGGGTQQASRVSHSELYPTFTRSRCVSQENTSVTVTIKYSPVTQPLMTTLLTHTETLLLFTHYSCASVPLRGSDGALSRSTL</sequence>
<feature type="region of interest" description="Disordered" evidence="1">
    <location>
        <begin position="54"/>
        <end position="83"/>
    </location>
</feature>
<name>A0A5B7DBU5_PORTR</name>
<dbReference type="Proteomes" id="UP000324222">
    <property type="component" value="Unassembled WGS sequence"/>
</dbReference>
<reference evidence="2 3" key="1">
    <citation type="submission" date="2019-05" db="EMBL/GenBank/DDBJ databases">
        <title>Another draft genome of Portunus trituberculatus and its Hox gene families provides insights of decapod evolution.</title>
        <authorList>
            <person name="Jeong J.-H."/>
            <person name="Song I."/>
            <person name="Kim S."/>
            <person name="Choi T."/>
            <person name="Kim D."/>
            <person name="Ryu S."/>
            <person name="Kim W."/>
        </authorList>
    </citation>
    <scope>NUCLEOTIDE SEQUENCE [LARGE SCALE GENOMIC DNA]</scope>
    <source>
        <tissue evidence="2">Muscle</tissue>
    </source>
</reference>